<dbReference type="PANTHER" id="PTHR43760:SF1">
    <property type="entry name" value="ENDORIBONUCLEASE L-PSP_CHORISMATE MUTASE-LIKE DOMAIN-CONTAINING PROTEIN"/>
    <property type="match status" value="1"/>
</dbReference>
<name>A0A7X3SP82_9HYPH</name>
<accession>A0A7X3SP82</accession>
<dbReference type="Pfam" id="PF14588">
    <property type="entry name" value="YjgF_endoribonc"/>
    <property type="match status" value="1"/>
</dbReference>
<dbReference type="PANTHER" id="PTHR43760">
    <property type="entry name" value="ENDORIBONUCLEASE-RELATED"/>
    <property type="match status" value="1"/>
</dbReference>
<dbReference type="CDD" id="cd02199">
    <property type="entry name" value="YjgF_YER057c_UK114_like_1"/>
    <property type="match status" value="1"/>
</dbReference>
<comment type="caution">
    <text evidence="2">The sequence shown here is derived from an EMBL/GenBank/DDBJ whole genome shotgun (WGS) entry which is preliminary data.</text>
</comment>
<evidence type="ECO:0000259" key="1">
    <source>
        <dbReference type="Pfam" id="PF14588"/>
    </source>
</evidence>
<dbReference type="OrthoDB" id="9806350at2"/>
<sequence>MGPEERLGELGLTLPAVRRSAGAYVPFRWAGSLLFLSGRGPARVDGSFVTGKVGLDVSVAEARLHARDAGLQLLAAAKAALGDLGRIGAVVKLTGMVNAVESFTEHPAVIDGCSQLLVDVLGGAGRHARTSFGVASLPHAMTVEVEAVVWADHPRG</sequence>
<dbReference type="Proteomes" id="UP000436483">
    <property type="component" value="Unassembled WGS sequence"/>
</dbReference>
<keyword evidence="3" id="KW-1185">Reference proteome</keyword>
<dbReference type="AlphaFoldDB" id="A0A7X3SP82"/>
<reference evidence="2 3" key="2">
    <citation type="submission" date="2020-01" db="EMBL/GenBank/DDBJ databases">
        <title>Microvirga sp. nov., an arsenate reduction bacterium isolated from Tibet hotspring sediments.</title>
        <authorList>
            <person name="Xian W.-D."/>
            <person name="Li W.-J."/>
        </authorList>
    </citation>
    <scope>NUCLEOTIDE SEQUENCE [LARGE SCALE GENOMIC DNA]</scope>
    <source>
        <strain evidence="2 3">KCTC 23863</strain>
    </source>
</reference>
<dbReference type="EMBL" id="WURB01000007">
    <property type="protein sequence ID" value="MXQ12186.1"/>
    <property type="molecule type" value="Genomic_DNA"/>
</dbReference>
<dbReference type="SUPFAM" id="SSF55298">
    <property type="entry name" value="YjgF-like"/>
    <property type="match status" value="1"/>
</dbReference>
<gene>
    <name evidence="2" type="ORF">GR328_12040</name>
</gene>
<proteinExistence type="predicted"/>
<evidence type="ECO:0000313" key="3">
    <source>
        <dbReference type="Proteomes" id="UP000436483"/>
    </source>
</evidence>
<feature type="domain" description="Endoribonuclease L-PSP/chorismate mutase-like" evidence="1">
    <location>
        <begin position="4"/>
        <end position="138"/>
    </location>
</feature>
<dbReference type="InterPro" id="IPR013813">
    <property type="entry name" value="Endoribo_LPSP/chorism_mut-like"/>
</dbReference>
<dbReference type="RefSeq" id="WP_160884769.1">
    <property type="nucleotide sequence ID" value="NZ_WURB01000007.1"/>
</dbReference>
<dbReference type="InterPro" id="IPR035959">
    <property type="entry name" value="RutC-like_sf"/>
</dbReference>
<organism evidence="2 3">
    <name type="scientific">Microvirga makkahensis</name>
    <dbReference type="NCBI Taxonomy" id="1128670"/>
    <lineage>
        <taxon>Bacteria</taxon>
        <taxon>Pseudomonadati</taxon>
        <taxon>Pseudomonadota</taxon>
        <taxon>Alphaproteobacteria</taxon>
        <taxon>Hyphomicrobiales</taxon>
        <taxon>Methylobacteriaceae</taxon>
        <taxon>Microvirga</taxon>
    </lineage>
</organism>
<protein>
    <submittedName>
        <fullName evidence="2">RidA family protein</fullName>
    </submittedName>
</protein>
<dbReference type="Gene3D" id="3.30.1330.40">
    <property type="entry name" value="RutC-like"/>
    <property type="match status" value="1"/>
</dbReference>
<evidence type="ECO:0000313" key="2">
    <source>
        <dbReference type="EMBL" id="MXQ12186.1"/>
    </source>
</evidence>
<reference evidence="2 3" key="1">
    <citation type="submission" date="2019-12" db="EMBL/GenBank/DDBJ databases">
        <authorList>
            <person name="Yuan C.-G."/>
        </authorList>
    </citation>
    <scope>NUCLEOTIDE SEQUENCE [LARGE SCALE GENOMIC DNA]</scope>
    <source>
        <strain evidence="2 3">KCTC 23863</strain>
    </source>
</reference>